<dbReference type="EMBL" id="CM055730">
    <property type="protein sequence ID" value="KAJ8014529.1"/>
    <property type="molecule type" value="Genomic_DNA"/>
</dbReference>
<comment type="caution">
    <text evidence="1">The sequence shown here is derived from an EMBL/GenBank/DDBJ whole genome shotgun (WGS) entry which is preliminary data.</text>
</comment>
<proteinExistence type="predicted"/>
<keyword evidence="2" id="KW-1185">Reference proteome</keyword>
<organism evidence="1 2">
    <name type="scientific">Dallia pectoralis</name>
    <name type="common">Alaska blackfish</name>
    <dbReference type="NCBI Taxonomy" id="75939"/>
    <lineage>
        <taxon>Eukaryota</taxon>
        <taxon>Metazoa</taxon>
        <taxon>Chordata</taxon>
        <taxon>Craniata</taxon>
        <taxon>Vertebrata</taxon>
        <taxon>Euteleostomi</taxon>
        <taxon>Actinopterygii</taxon>
        <taxon>Neopterygii</taxon>
        <taxon>Teleostei</taxon>
        <taxon>Protacanthopterygii</taxon>
        <taxon>Esociformes</taxon>
        <taxon>Umbridae</taxon>
        <taxon>Dallia</taxon>
    </lineage>
</organism>
<accession>A0ACC2HEV1</accession>
<evidence type="ECO:0000313" key="2">
    <source>
        <dbReference type="Proteomes" id="UP001157502"/>
    </source>
</evidence>
<evidence type="ECO:0000313" key="1">
    <source>
        <dbReference type="EMBL" id="KAJ8014529.1"/>
    </source>
</evidence>
<name>A0ACC2HEV1_DALPE</name>
<gene>
    <name evidence="1" type="ORF">DPEC_G00041170</name>
</gene>
<sequence length="232" mass="26520">MTVSKAEANALGCIIKETVHWILPDAILALTGGFRRGKECGHDVDFLLTTSEVGKEECLLPRVIDRFQDQGILLYCEHQGATYDTTRLPSCNFEAMDHFEKCFLILRLYEDQVEGGLLRDPGNSRSWKAVRVDLVVPPADSYATALLGWTGSRQFVRDLRRFARMERRMLFDNHALYDKTKSGQNAEIWELDDKGEGEGVSERGRQSKTTPGHLEVVHLVMYLKERWLDERT</sequence>
<reference evidence="1" key="1">
    <citation type="submission" date="2021-05" db="EMBL/GenBank/DDBJ databases">
        <authorList>
            <person name="Pan Q."/>
            <person name="Jouanno E."/>
            <person name="Zahm M."/>
            <person name="Klopp C."/>
            <person name="Cabau C."/>
            <person name="Louis A."/>
            <person name="Berthelot C."/>
            <person name="Parey E."/>
            <person name="Roest Crollius H."/>
            <person name="Montfort J."/>
            <person name="Robinson-Rechavi M."/>
            <person name="Bouchez O."/>
            <person name="Lampietro C."/>
            <person name="Lopez Roques C."/>
            <person name="Donnadieu C."/>
            <person name="Postlethwait J."/>
            <person name="Bobe J."/>
            <person name="Dillon D."/>
            <person name="Chandos A."/>
            <person name="von Hippel F."/>
            <person name="Guiguen Y."/>
        </authorList>
    </citation>
    <scope>NUCLEOTIDE SEQUENCE</scope>
    <source>
        <strain evidence="1">YG-Jan2019</strain>
    </source>
</reference>
<dbReference type="Proteomes" id="UP001157502">
    <property type="component" value="Chromosome 3"/>
</dbReference>
<protein>
    <submittedName>
        <fullName evidence="1">Uncharacterized protein</fullName>
    </submittedName>
</protein>